<proteinExistence type="inferred from homology"/>
<dbReference type="RefSeq" id="XP_022247127.1">
    <property type="nucleotide sequence ID" value="XM_022391419.1"/>
</dbReference>
<protein>
    <submittedName>
        <fullName evidence="4">Fibroblast growth factor 8-like</fullName>
    </submittedName>
</protein>
<dbReference type="InterPro" id="IPR008996">
    <property type="entry name" value="IL1/FGF"/>
</dbReference>
<accession>A0ABM1SU21</accession>
<sequence length="247" mass="28821">MLISKFCPVAALLLMYLHSLLKVSCQDVSKSPAKQLDDFKHVTFPHVTDVTNGLIRFHKLYHVCTKRHVQIRPIKKKKRKKRPKKKCGRFKAIGRSDDNYITLVFESKTIKGKTGFTIRENRTNLYLCFNNKGKPIAMCSGDRLRCLFEEILEQDFSIFRSIRKSKKWYLGFNKQGKPLPSKKFRRKRLRRCFRFLKRDNGFSSIPDISVSGPFLGNNTDFLHKLAGDTLGGQLWSQTRRKHRLNPS</sequence>
<organism evidence="3 4">
    <name type="scientific">Limulus polyphemus</name>
    <name type="common">Atlantic horseshoe crab</name>
    <dbReference type="NCBI Taxonomy" id="6850"/>
    <lineage>
        <taxon>Eukaryota</taxon>
        <taxon>Metazoa</taxon>
        <taxon>Ecdysozoa</taxon>
        <taxon>Arthropoda</taxon>
        <taxon>Chelicerata</taxon>
        <taxon>Merostomata</taxon>
        <taxon>Xiphosura</taxon>
        <taxon>Limulidae</taxon>
        <taxon>Limulus</taxon>
    </lineage>
</organism>
<feature type="chain" id="PRO_5046926989" evidence="2">
    <location>
        <begin position="26"/>
        <end position="247"/>
    </location>
</feature>
<dbReference type="Pfam" id="PF00167">
    <property type="entry name" value="FGF"/>
    <property type="match status" value="1"/>
</dbReference>
<keyword evidence="2" id="KW-0732">Signal</keyword>
<dbReference type="Proteomes" id="UP000694941">
    <property type="component" value="Unplaced"/>
</dbReference>
<dbReference type="PANTHER" id="PTHR11486">
    <property type="entry name" value="FIBROBLAST GROWTH FACTOR"/>
    <property type="match status" value="1"/>
</dbReference>
<evidence type="ECO:0000313" key="3">
    <source>
        <dbReference type="Proteomes" id="UP000694941"/>
    </source>
</evidence>
<comment type="similarity">
    <text evidence="1">Belongs to the heparin-binding growth factors family.</text>
</comment>
<dbReference type="GeneID" id="111086849"/>
<dbReference type="Gene3D" id="2.80.10.50">
    <property type="match status" value="1"/>
</dbReference>
<dbReference type="InterPro" id="IPR002209">
    <property type="entry name" value="Fibroblast_GF_fam"/>
</dbReference>
<gene>
    <name evidence="4" type="primary">LOC111086849</name>
</gene>
<feature type="signal peptide" evidence="2">
    <location>
        <begin position="1"/>
        <end position="25"/>
    </location>
</feature>
<reference evidence="4" key="1">
    <citation type="submission" date="2025-08" db="UniProtKB">
        <authorList>
            <consortium name="RefSeq"/>
        </authorList>
    </citation>
    <scope>IDENTIFICATION</scope>
    <source>
        <tissue evidence="4">Muscle</tissue>
    </source>
</reference>
<name>A0ABM1SU21_LIMPO</name>
<evidence type="ECO:0000256" key="2">
    <source>
        <dbReference type="SAM" id="SignalP"/>
    </source>
</evidence>
<evidence type="ECO:0000313" key="4">
    <source>
        <dbReference type="RefSeq" id="XP_022247127.1"/>
    </source>
</evidence>
<evidence type="ECO:0000256" key="1">
    <source>
        <dbReference type="ARBA" id="ARBA00007936"/>
    </source>
</evidence>
<dbReference type="CDD" id="cd23307">
    <property type="entry name" value="beta-trefoil_FGF8-like"/>
    <property type="match status" value="1"/>
</dbReference>
<dbReference type="SUPFAM" id="SSF50353">
    <property type="entry name" value="Cytokine"/>
    <property type="match status" value="1"/>
</dbReference>
<keyword evidence="3" id="KW-1185">Reference proteome</keyword>
<dbReference type="SMART" id="SM00442">
    <property type="entry name" value="FGF"/>
    <property type="match status" value="1"/>
</dbReference>